<evidence type="ECO:0000256" key="1">
    <source>
        <dbReference type="ARBA" id="ARBA00006817"/>
    </source>
</evidence>
<accession>A0ABW4IBC0</accession>
<name>A0ABW4IBC0_9SPHI</name>
<dbReference type="SUPFAM" id="SSF55961">
    <property type="entry name" value="Bet v1-like"/>
    <property type="match status" value="1"/>
</dbReference>
<keyword evidence="4" id="KW-1185">Reference proteome</keyword>
<dbReference type="EMBL" id="JBHUDG010000006">
    <property type="protein sequence ID" value="MFD1629712.1"/>
    <property type="molecule type" value="Genomic_DNA"/>
</dbReference>
<evidence type="ECO:0000259" key="2">
    <source>
        <dbReference type="Pfam" id="PF08327"/>
    </source>
</evidence>
<gene>
    <name evidence="3" type="ORF">ACFSAH_07490</name>
</gene>
<dbReference type="InterPro" id="IPR013538">
    <property type="entry name" value="ASHA1/2-like_C"/>
</dbReference>
<comment type="caution">
    <text evidence="3">The sequence shown here is derived from an EMBL/GenBank/DDBJ whole genome shotgun (WGS) entry which is preliminary data.</text>
</comment>
<evidence type="ECO:0000313" key="3">
    <source>
        <dbReference type="EMBL" id="MFD1629712.1"/>
    </source>
</evidence>
<dbReference type="Gene3D" id="3.30.530.20">
    <property type="match status" value="1"/>
</dbReference>
<evidence type="ECO:0000313" key="4">
    <source>
        <dbReference type="Proteomes" id="UP001597118"/>
    </source>
</evidence>
<feature type="domain" description="Activator of Hsp90 ATPase homologue 1/2-like C-terminal" evidence="2">
    <location>
        <begin position="24"/>
        <end position="151"/>
    </location>
</feature>
<dbReference type="Pfam" id="PF08327">
    <property type="entry name" value="AHSA1"/>
    <property type="match status" value="1"/>
</dbReference>
<sequence>MEPKTQVIARENEQEIFITREFDLPVQMLFKAYTEPVLIEQWMGTRVIKMDCSPHGFYQFETSNAEGKVVFSANGTIHHIISNEKIIRTFEMETMSFGVQLEFLEFERLSDNTCRLQIQSIYKSVALRDENLKLPFVQGINMAHNRLQKIFN</sequence>
<dbReference type="RefSeq" id="WP_379662093.1">
    <property type="nucleotide sequence ID" value="NZ_JBHUDG010000006.1"/>
</dbReference>
<reference evidence="4" key="1">
    <citation type="journal article" date="2019" name="Int. J. Syst. Evol. Microbiol.">
        <title>The Global Catalogue of Microorganisms (GCM) 10K type strain sequencing project: providing services to taxonomists for standard genome sequencing and annotation.</title>
        <authorList>
            <consortium name="The Broad Institute Genomics Platform"/>
            <consortium name="The Broad Institute Genome Sequencing Center for Infectious Disease"/>
            <person name="Wu L."/>
            <person name="Ma J."/>
        </authorList>
    </citation>
    <scope>NUCLEOTIDE SEQUENCE [LARGE SCALE GENOMIC DNA]</scope>
    <source>
        <strain evidence="4">CCUG 53762</strain>
    </source>
</reference>
<comment type="similarity">
    <text evidence="1">Belongs to the AHA1 family.</text>
</comment>
<protein>
    <submittedName>
        <fullName evidence="3">SRPBCC domain-containing protein</fullName>
    </submittedName>
</protein>
<dbReference type="InterPro" id="IPR023393">
    <property type="entry name" value="START-like_dom_sf"/>
</dbReference>
<proteinExistence type="inferred from homology"/>
<organism evidence="3 4">
    <name type="scientific">Pseudopedobacter beijingensis</name>
    <dbReference type="NCBI Taxonomy" id="1207056"/>
    <lineage>
        <taxon>Bacteria</taxon>
        <taxon>Pseudomonadati</taxon>
        <taxon>Bacteroidota</taxon>
        <taxon>Sphingobacteriia</taxon>
        <taxon>Sphingobacteriales</taxon>
        <taxon>Sphingobacteriaceae</taxon>
        <taxon>Pseudopedobacter</taxon>
    </lineage>
</organism>
<dbReference type="Proteomes" id="UP001597118">
    <property type="component" value="Unassembled WGS sequence"/>
</dbReference>